<evidence type="ECO:0000256" key="1">
    <source>
        <dbReference type="SAM" id="Phobius"/>
    </source>
</evidence>
<keyword evidence="1" id="KW-0812">Transmembrane</keyword>
<dbReference type="Proteomes" id="UP000256869">
    <property type="component" value="Unassembled WGS sequence"/>
</dbReference>
<dbReference type="AlphaFoldDB" id="A0A3D9IQK4"/>
<organism evidence="2 3">
    <name type="scientific">Cohnella lupini</name>
    <dbReference type="NCBI Taxonomy" id="1294267"/>
    <lineage>
        <taxon>Bacteria</taxon>
        <taxon>Bacillati</taxon>
        <taxon>Bacillota</taxon>
        <taxon>Bacilli</taxon>
        <taxon>Bacillales</taxon>
        <taxon>Paenibacillaceae</taxon>
        <taxon>Cohnella</taxon>
    </lineage>
</organism>
<reference evidence="2 3" key="1">
    <citation type="submission" date="2018-07" db="EMBL/GenBank/DDBJ databases">
        <title>Genomic Encyclopedia of Type Strains, Phase III (KMG-III): the genomes of soil and plant-associated and newly described type strains.</title>
        <authorList>
            <person name="Whitman W."/>
        </authorList>
    </citation>
    <scope>NUCLEOTIDE SEQUENCE [LARGE SCALE GENOMIC DNA]</scope>
    <source>
        <strain evidence="2 3">CECT 8236</strain>
    </source>
</reference>
<keyword evidence="1" id="KW-1133">Transmembrane helix</keyword>
<sequence length="50" mass="5594">MFLAETAANAAEHFELLGMSNKFWIVMLVLVLFIVSILTSSYNDDKTKGL</sequence>
<comment type="caution">
    <text evidence="2">The sequence shown here is derived from an EMBL/GenBank/DDBJ whole genome shotgun (WGS) entry which is preliminary data.</text>
</comment>
<protein>
    <submittedName>
        <fullName evidence="2">Uncharacterized protein</fullName>
    </submittedName>
</protein>
<keyword evidence="1" id="KW-0472">Membrane</keyword>
<accession>A0A3D9IQK4</accession>
<keyword evidence="3" id="KW-1185">Reference proteome</keyword>
<name>A0A3D9IQK4_9BACL</name>
<dbReference type="EMBL" id="QRDY01000003">
    <property type="protein sequence ID" value="RED63908.1"/>
    <property type="molecule type" value="Genomic_DNA"/>
</dbReference>
<gene>
    <name evidence="2" type="ORF">DFP95_103149</name>
</gene>
<dbReference type="RefSeq" id="WP_181907333.1">
    <property type="nucleotide sequence ID" value="NZ_QRDY01000003.1"/>
</dbReference>
<evidence type="ECO:0000313" key="3">
    <source>
        <dbReference type="Proteomes" id="UP000256869"/>
    </source>
</evidence>
<evidence type="ECO:0000313" key="2">
    <source>
        <dbReference type="EMBL" id="RED63908.1"/>
    </source>
</evidence>
<feature type="transmembrane region" description="Helical" evidence="1">
    <location>
        <begin position="23"/>
        <end position="42"/>
    </location>
</feature>
<proteinExistence type="predicted"/>